<evidence type="ECO:0000256" key="4">
    <source>
        <dbReference type="ARBA" id="ARBA00022777"/>
    </source>
</evidence>
<evidence type="ECO:0000313" key="9">
    <source>
        <dbReference type="WBParaSite" id="GPUH_0001354901-mRNA-1"/>
    </source>
</evidence>
<dbReference type="Pfam" id="PF00069">
    <property type="entry name" value="Pkinase"/>
    <property type="match status" value="1"/>
</dbReference>
<organism evidence="9">
    <name type="scientific">Gongylonema pulchrum</name>
    <dbReference type="NCBI Taxonomy" id="637853"/>
    <lineage>
        <taxon>Eukaryota</taxon>
        <taxon>Metazoa</taxon>
        <taxon>Ecdysozoa</taxon>
        <taxon>Nematoda</taxon>
        <taxon>Chromadorea</taxon>
        <taxon>Rhabditida</taxon>
        <taxon>Spirurina</taxon>
        <taxon>Spiruromorpha</taxon>
        <taxon>Spiruroidea</taxon>
        <taxon>Gongylonematidae</taxon>
        <taxon>Gongylonema</taxon>
    </lineage>
</organism>
<evidence type="ECO:0000256" key="3">
    <source>
        <dbReference type="ARBA" id="ARBA00022741"/>
    </source>
</evidence>
<evidence type="ECO:0000256" key="5">
    <source>
        <dbReference type="ARBA" id="ARBA00022840"/>
    </source>
</evidence>
<evidence type="ECO:0000256" key="2">
    <source>
        <dbReference type="ARBA" id="ARBA00022679"/>
    </source>
</evidence>
<keyword evidence="3" id="KW-0547">Nucleotide-binding</keyword>
<keyword evidence="5" id="KW-0067">ATP-binding</keyword>
<dbReference type="PROSITE" id="PS50011">
    <property type="entry name" value="PROTEIN_KINASE_DOM"/>
    <property type="match status" value="1"/>
</dbReference>
<keyword evidence="1" id="KW-0723">Serine/threonine-protein kinase</keyword>
<evidence type="ECO:0000259" key="6">
    <source>
        <dbReference type="PROSITE" id="PS50011"/>
    </source>
</evidence>
<dbReference type="Gene3D" id="1.10.510.10">
    <property type="entry name" value="Transferase(Phosphotransferase) domain 1"/>
    <property type="match status" value="1"/>
</dbReference>
<dbReference type="GO" id="GO:0004674">
    <property type="term" value="F:protein serine/threonine kinase activity"/>
    <property type="evidence" value="ECO:0007669"/>
    <property type="project" value="UniProtKB-KW"/>
</dbReference>
<dbReference type="OrthoDB" id="1732493at2759"/>
<accession>A0A183DXU3</accession>
<proteinExistence type="predicted"/>
<reference evidence="9" key="1">
    <citation type="submission" date="2016-06" db="UniProtKB">
        <authorList>
            <consortium name="WormBaseParasite"/>
        </authorList>
    </citation>
    <scope>IDENTIFICATION</scope>
</reference>
<evidence type="ECO:0000313" key="8">
    <source>
        <dbReference type="Proteomes" id="UP000271098"/>
    </source>
</evidence>
<dbReference type="EMBL" id="UYRT01080308">
    <property type="protein sequence ID" value="VDN22484.1"/>
    <property type="molecule type" value="Genomic_DNA"/>
</dbReference>
<evidence type="ECO:0000313" key="7">
    <source>
        <dbReference type="EMBL" id="VDN22484.1"/>
    </source>
</evidence>
<dbReference type="GO" id="GO:0005634">
    <property type="term" value="C:nucleus"/>
    <property type="evidence" value="ECO:0007669"/>
    <property type="project" value="TreeGrafter"/>
</dbReference>
<dbReference type="InterPro" id="IPR011009">
    <property type="entry name" value="Kinase-like_dom_sf"/>
</dbReference>
<keyword evidence="4" id="KW-0418">Kinase</keyword>
<reference evidence="7 8" key="2">
    <citation type="submission" date="2018-11" db="EMBL/GenBank/DDBJ databases">
        <authorList>
            <consortium name="Pathogen Informatics"/>
        </authorList>
    </citation>
    <scope>NUCLEOTIDE SEQUENCE [LARGE SCALE GENOMIC DNA]</scope>
</reference>
<dbReference type="Proteomes" id="UP000271098">
    <property type="component" value="Unassembled WGS sequence"/>
</dbReference>
<dbReference type="AlphaFoldDB" id="A0A183DXU3"/>
<protein>
    <submittedName>
        <fullName evidence="9">Protein kinase domain-containing protein</fullName>
    </submittedName>
</protein>
<gene>
    <name evidence="7" type="ORF">GPUH_LOCUS13534</name>
</gene>
<name>A0A183DXU3_9BILA</name>
<evidence type="ECO:0000256" key="1">
    <source>
        <dbReference type="ARBA" id="ARBA00022527"/>
    </source>
</evidence>
<feature type="domain" description="Protein kinase" evidence="6">
    <location>
        <begin position="1"/>
        <end position="142"/>
    </location>
</feature>
<dbReference type="WBParaSite" id="GPUH_0001354901-mRNA-1">
    <property type="protein sequence ID" value="GPUH_0001354901-mRNA-1"/>
    <property type="gene ID" value="GPUH_0001354901"/>
</dbReference>
<dbReference type="PANTHER" id="PTHR24056">
    <property type="entry name" value="CELL DIVISION PROTEIN KINASE"/>
    <property type="match status" value="1"/>
</dbReference>
<dbReference type="InterPro" id="IPR000719">
    <property type="entry name" value="Prot_kinase_dom"/>
</dbReference>
<dbReference type="GO" id="GO:0005524">
    <property type="term" value="F:ATP binding"/>
    <property type="evidence" value="ECO:0007669"/>
    <property type="project" value="UniProtKB-KW"/>
</dbReference>
<keyword evidence="2" id="KW-0808">Transferase</keyword>
<sequence length="163" mass="19021">MLTDFSLARKVDINTKAFTSEVVTLWYRSPELLHECKKYTKRWTSGVSVASSLNWPPKRHFSPIDQLHQIYKKLTTLTEKGWPRMLKLPKSEGQFPQYTNSIIDSEFNDYMDADGIQFLKKILIYNPARRASAKMLLKDVYFNDADRSKPPVKNYDETLKPPT</sequence>
<keyword evidence="8" id="KW-1185">Reference proteome</keyword>
<dbReference type="SUPFAM" id="SSF56112">
    <property type="entry name" value="Protein kinase-like (PK-like)"/>
    <property type="match status" value="1"/>
</dbReference>
<dbReference type="InterPro" id="IPR050108">
    <property type="entry name" value="CDK"/>
</dbReference>